<accession>A0A2N1E297</accession>
<gene>
    <name evidence="3" type="ORF">CIB54_17650</name>
</gene>
<sequence>MHYRPSVGKNAGREGSQMGIAKDAIATNEQYQLIVRSAPIVFILFVSETCPGCGPAAERFEAVARRYKTVKCLVVDIAKTPTLPGVRATPTLVPHVNGKVEEFIEGFGPQATQEQTLEGIFRRYALKEAQGIPASPGAHAPQPPSTANLHVPGDHLPQAGDQAGS</sequence>
<dbReference type="InterPro" id="IPR013766">
    <property type="entry name" value="Thioredoxin_domain"/>
</dbReference>
<evidence type="ECO:0000259" key="2">
    <source>
        <dbReference type="Pfam" id="PF00085"/>
    </source>
</evidence>
<evidence type="ECO:0000256" key="1">
    <source>
        <dbReference type="SAM" id="MobiDB-lite"/>
    </source>
</evidence>
<name>A0A2N1E297_PSEFL</name>
<dbReference type="AlphaFoldDB" id="A0A2N1E297"/>
<organism evidence="3 4">
    <name type="scientific">Pseudomonas fluorescens</name>
    <dbReference type="NCBI Taxonomy" id="294"/>
    <lineage>
        <taxon>Bacteria</taxon>
        <taxon>Pseudomonadati</taxon>
        <taxon>Pseudomonadota</taxon>
        <taxon>Gammaproteobacteria</taxon>
        <taxon>Pseudomonadales</taxon>
        <taxon>Pseudomonadaceae</taxon>
        <taxon>Pseudomonas</taxon>
    </lineage>
</organism>
<dbReference type="InterPro" id="IPR036249">
    <property type="entry name" value="Thioredoxin-like_sf"/>
</dbReference>
<dbReference type="SUPFAM" id="SSF52833">
    <property type="entry name" value="Thioredoxin-like"/>
    <property type="match status" value="1"/>
</dbReference>
<evidence type="ECO:0000313" key="4">
    <source>
        <dbReference type="Proteomes" id="UP000233564"/>
    </source>
</evidence>
<dbReference type="Proteomes" id="UP000233564">
    <property type="component" value="Unassembled WGS sequence"/>
</dbReference>
<feature type="region of interest" description="Disordered" evidence="1">
    <location>
        <begin position="132"/>
        <end position="165"/>
    </location>
</feature>
<dbReference type="Gene3D" id="3.40.30.10">
    <property type="entry name" value="Glutaredoxin"/>
    <property type="match status" value="1"/>
</dbReference>
<dbReference type="EMBL" id="NVXX01000025">
    <property type="protein sequence ID" value="PKH18558.1"/>
    <property type="molecule type" value="Genomic_DNA"/>
</dbReference>
<evidence type="ECO:0000313" key="3">
    <source>
        <dbReference type="EMBL" id="PKH18558.1"/>
    </source>
</evidence>
<comment type="caution">
    <text evidence="3">The sequence shown here is derived from an EMBL/GenBank/DDBJ whole genome shotgun (WGS) entry which is preliminary data.</text>
</comment>
<feature type="domain" description="Thioredoxin" evidence="2">
    <location>
        <begin position="26"/>
        <end position="111"/>
    </location>
</feature>
<protein>
    <recommendedName>
        <fullName evidence="2">Thioredoxin domain-containing protein</fullName>
    </recommendedName>
</protein>
<reference evidence="3 4" key="1">
    <citation type="submission" date="2017-08" db="EMBL/GenBank/DDBJ databases">
        <authorList>
            <person name="de Groot N.N."/>
        </authorList>
    </citation>
    <scope>NUCLEOTIDE SEQUENCE [LARGE SCALE GENOMIC DNA]</scope>
    <source>
        <strain evidence="3 4">PfR 37</strain>
    </source>
</reference>
<dbReference type="Pfam" id="PF00085">
    <property type="entry name" value="Thioredoxin"/>
    <property type="match status" value="1"/>
</dbReference>
<dbReference type="CDD" id="cd02947">
    <property type="entry name" value="TRX_family"/>
    <property type="match status" value="1"/>
</dbReference>
<proteinExistence type="predicted"/>